<evidence type="ECO:0000256" key="9">
    <source>
        <dbReference type="ARBA" id="ARBA00023136"/>
    </source>
</evidence>
<dbReference type="GO" id="GO:0042383">
    <property type="term" value="C:sarcolemma"/>
    <property type="evidence" value="ECO:0007669"/>
    <property type="project" value="UniProtKB-SubCell"/>
</dbReference>
<reference evidence="16" key="2">
    <citation type="submission" date="2025-09" db="UniProtKB">
        <authorList>
            <consortium name="Ensembl"/>
        </authorList>
    </citation>
    <scope>IDENTIFICATION</scope>
</reference>
<keyword evidence="17" id="KW-1185">Reference proteome</keyword>
<dbReference type="PANTHER" id="PTHR12268:SF14">
    <property type="entry name" value="DYSTROPHIN-1"/>
    <property type="match status" value="1"/>
</dbReference>
<dbReference type="GO" id="GO:0005856">
    <property type="term" value="C:cytoskeleton"/>
    <property type="evidence" value="ECO:0007669"/>
    <property type="project" value="UniProtKB-SubCell"/>
</dbReference>
<feature type="region of interest" description="Disordered" evidence="13">
    <location>
        <begin position="796"/>
        <end position="818"/>
    </location>
</feature>
<dbReference type="PANTHER" id="PTHR12268">
    <property type="entry name" value="E3 UBIQUITIN-PROTEIN LIGASE KCMF1"/>
    <property type="match status" value="1"/>
</dbReference>
<dbReference type="SUPFAM" id="SSF57850">
    <property type="entry name" value="RING/U-box"/>
    <property type="match status" value="1"/>
</dbReference>
<dbReference type="GO" id="GO:0003779">
    <property type="term" value="F:actin binding"/>
    <property type="evidence" value="ECO:0007669"/>
    <property type="project" value="UniProtKB-KW"/>
</dbReference>
<dbReference type="CDD" id="cd16242">
    <property type="entry name" value="EFh_DMD_like"/>
    <property type="match status" value="1"/>
</dbReference>
<dbReference type="AlphaFoldDB" id="A0A3B3TGU1"/>
<name>A0A3B3TGU1_9TELE</name>
<dbReference type="GO" id="GO:0016010">
    <property type="term" value="C:dystrophin-associated glycoprotein complex"/>
    <property type="evidence" value="ECO:0007669"/>
    <property type="project" value="UniProtKB-ARBA"/>
</dbReference>
<feature type="domain" description="ZZ-type" evidence="15">
    <location>
        <begin position="601"/>
        <end position="657"/>
    </location>
</feature>
<feature type="region of interest" description="Disordered" evidence="13">
    <location>
        <begin position="241"/>
        <end position="263"/>
    </location>
</feature>
<dbReference type="Pfam" id="PF00569">
    <property type="entry name" value="ZZ"/>
    <property type="match status" value="1"/>
</dbReference>
<dbReference type="SUPFAM" id="SSF51045">
    <property type="entry name" value="WW domain"/>
    <property type="match status" value="1"/>
</dbReference>
<dbReference type="InterPro" id="IPR015153">
    <property type="entry name" value="EF-hand_dom_typ1"/>
</dbReference>
<dbReference type="FunFam" id="2.20.70.10:FF:000004">
    <property type="entry name" value="dystrophin isoform X1"/>
    <property type="match status" value="1"/>
</dbReference>
<keyword evidence="3" id="KW-1003">Cell membrane</keyword>
<feature type="compositionally biased region" description="Polar residues" evidence="13">
    <location>
        <begin position="246"/>
        <end position="255"/>
    </location>
</feature>
<evidence type="ECO:0000256" key="4">
    <source>
        <dbReference type="ARBA" id="ARBA00022490"/>
    </source>
</evidence>
<comment type="subcellular location">
    <subcellularLocation>
        <location evidence="2">Cell membrane</location>
        <location evidence="2">Sarcolemma</location>
        <topology evidence="2">Peripheral membrane protein</topology>
        <orientation evidence="2">Cytoplasmic side</orientation>
    </subcellularLocation>
    <subcellularLocation>
        <location evidence="1">Cytoplasm</location>
        <location evidence="1">Cytoskeleton</location>
    </subcellularLocation>
</comment>
<sequence>MQFLKSIPKSGKLKMMAVVRTSLQKVVVFLHRLQKMAISSPRYQKLCKDIQLDLDSHGDVFRNADPGRPKGGAAEDASLPTHPPGGVVESEIELKARIDSRVLPEVSVERWGPLLSLLEELWKWLRRMEEELNQCGSIGGDGLTLRQQHSRCVALRTKLVKYEHVLVSILDQACTLLADQAVDEASKPWESSTPRREAAGEELARLTAEVVRHRVEAVRECWEILSGRVDGWQRNMEEALEKLQDSEGTTRQQSQDPREAGKPVGDIASLLDQIQGTIVFTEEIAPLESDAMLSKSSPSHLPALGALLSQNTSRLSNLGMHWKLIQVAMEERFGVFPDTGPSSQHFLSTSVQLPWQRAVSPNKVPYYINHETQTTCWDHPKMTELYRSLANLNNVRFSAYRTAMKSRRVQRTLCLDLLDLSTAQKIFEQHKLRNGRLLDVPDVISCLTSIYHLLGKSHGGLVDIPLCVDLCLNWLLNVYDIGRSGTIQALSMKIGLLSLSQGHLEDKYEYLFRQVASPEGSCDQRQLGMLLQDVIQIPRQLGEVAAFGGSNIVPSVRSCFQHVKGEMGIEPAQFVEWMRLEPQSMVWLPVLHRVAAAETAKHQAKCNICKEFPIVGLRYRSLKHFNYDVCQSCFFSGRTAKGHKLNYPMVEYCTPTTSGEDMRDFTTVLKNKFRSKKYFAKHPRLGYLPVQTVLQEDAMETPVTLLSMCPEHYELSHAETADAAWLADSDSTAGSIMEDDHTHISYLPSGGPELPLCHPESPGHIWDATDGDGQFVMEDTIGQMEREQSSLYADFSDLKVPHSERDRSSPSECEASDYNCREEAEETTEDCQVEDELPPWHRSLLEERVQAFELHNRQTEAQLWWLRKLLDQPRTGTGAKSVSLSPVYRNVLVRHSVTEGAGILFDPAEDLLGRVHNTDVASVEDISEAFPASI</sequence>
<dbReference type="SUPFAM" id="SSF46966">
    <property type="entry name" value="Spectrin repeat"/>
    <property type="match status" value="1"/>
</dbReference>
<dbReference type="InterPro" id="IPR050774">
    <property type="entry name" value="KCMF1/Dystrophin"/>
</dbReference>
<evidence type="ECO:0000256" key="3">
    <source>
        <dbReference type="ARBA" id="ARBA00022475"/>
    </source>
</evidence>
<keyword evidence="10" id="KW-0009">Actin-binding</keyword>
<feature type="region of interest" description="Disordered" evidence="13">
    <location>
        <begin position="61"/>
        <end position="85"/>
    </location>
</feature>
<dbReference type="Gene3D" id="1.10.238.10">
    <property type="entry name" value="EF-hand"/>
    <property type="match status" value="2"/>
</dbReference>
<evidence type="ECO:0000259" key="15">
    <source>
        <dbReference type="PROSITE" id="PS50135"/>
    </source>
</evidence>
<dbReference type="PROSITE" id="PS50020">
    <property type="entry name" value="WW_DOMAIN_2"/>
    <property type="match status" value="1"/>
</dbReference>
<dbReference type="GO" id="GO:0045202">
    <property type="term" value="C:synapse"/>
    <property type="evidence" value="ECO:0007669"/>
    <property type="project" value="GOC"/>
</dbReference>
<dbReference type="InterPro" id="IPR011992">
    <property type="entry name" value="EF-hand-dom_pair"/>
</dbReference>
<dbReference type="InterPro" id="IPR043145">
    <property type="entry name" value="Znf_ZZ_sf"/>
</dbReference>
<protein>
    <submittedName>
        <fullName evidence="16">Utrophin-like</fullName>
    </submittedName>
</protein>
<dbReference type="InterPro" id="IPR036020">
    <property type="entry name" value="WW_dom_sf"/>
</dbReference>
<evidence type="ECO:0000259" key="14">
    <source>
        <dbReference type="PROSITE" id="PS50020"/>
    </source>
</evidence>
<evidence type="ECO:0000256" key="5">
    <source>
        <dbReference type="ARBA" id="ARBA00022723"/>
    </source>
</evidence>
<keyword evidence="7" id="KW-0862">Zinc</keyword>
<dbReference type="GO" id="GO:0005737">
    <property type="term" value="C:cytoplasm"/>
    <property type="evidence" value="ECO:0007669"/>
    <property type="project" value="UniProtKB-ARBA"/>
</dbReference>
<keyword evidence="5" id="KW-0479">Metal-binding</keyword>
<evidence type="ECO:0000256" key="6">
    <source>
        <dbReference type="ARBA" id="ARBA00022771"/>
    </source>
</evidence>
<dbReference type="Pfam" id="PF00397">
    <property type="entry name" value="WW"/>
    <property type="match status" value="1"/>
</dbReference>
<organism evidence="16 17">
    <name type="scientific">Paramormyrops kingsleyae</name>
    <dbReference type="NCBI Taxonomy" id="1676925"/>
    <lineage>
        <taxon>Eukaryota</taxon>
        <taxon>Metazoa</taxon>
        <taxon>Chordata</taxon>
        <taxon>Craniata</taxon>
        <taxon>Vertebrata</taxon>
        <taxon>Euteleostomi</taxon>
        <taxon>Actinopterygii</taxon>
        <taxon>Neopterygii</taxon>
        <taxon>Teleostei</taxon>
        <taxon>Osteoglossocephala</taxon>
        <taxon>Osteoglossomorpha</taxon>
        <taxon>Osteoglossiformes</taxon>
        <taxon>Mormyridae</taxon>
        <taxon>Paramormyrops</taxon>
    </lineage>
</organism>
<evidence type="ECO:0000256" key="7">
    <source>
        <dbReference type="ARBA" id="ARBA00022833"/>
    </source>
</evidence>
<keyword evidence="9" id="KW-0472">Membrane</keyword>
<dbReference type="Gene3D" id="1.20.58.60">
    <property type="match status" value="1"/>
</dbReference>
<evidence type="ECO:0000256" key="2">
    <source>
        <dbReference type="ARBA" id="ARBA00004278"/>
    </source>
</evidence>
<evidence type="ECO:0000256" key="8">
    <source>
        <dbReference type="ARBA" id="ARBA00022837"/>
    </source>
</evidence>
<dbReference type="Gene3D" id="3.30.60.90">
    <property type="match status" value="1"/>
</dbReference>
<dbReference type="GO" id="GO:0008270">
    <property type="term" value="F:zinc ion binding"/>
    <property type="evidence" value="ECO:0007669"/>
    <property type="project" value="UniProtKB-KW"/>
</dbReference>
<dbReference type="CDD" id="cd02334">
    <property type="entry name" value="ZZ_dystrophin"/>
    <property type="match status" value="1"/>
</dbReference>
<dbReference type="SMART" id="SM00291">
    <property type="entry name" value="ZnF_ZZ"/>
    <property type="match status" value="1"/>
</dbReference>
<dbReference type="Ensembl" id="ENSPKIT00000022659.1">
    <property type="protein sequence ID" value="ENSPKIP00000041623.1"/>
    <property type="gene ID" value="ENSPKIG00000018096.1"/>
</dbReference>
<evidence type="ECO:0000256" key="13">
    <source>
        <dbReference type="SAM" id="MobiDB-lite"/>
    </source>
</evidence>
<dbReference type="Gene3D" id="2.20.70.10">
    <property type="match status" value="1"/>
</dbReference>
<dbReference type="InterPro" id="IPR000433">
    <property type="entry name" value="Znf_ZZ"/>
</dbReference>
<dbReference type="PROSITE" id="PS50135">
    <property type="entry name" value="ZF_ZZ_2"/>
    <property type="match status" value="1"/>
</dbReference>
<feature type="domain" description="WW" evidence="14">
    <location>
        <begin position="349"/>
        <end position="382"/>
    </location>
</feature>
<dbReference type="InterPro" id="IPR001202">
    <property type="entry name" value="WW_dom"/>
</dbReference>
<dbReference type="STRING" id="1676925.ENSPKIP00000041623"/>
<accession>A0A3B3TGU1</accession>
<evidence type="ECO:0000256" key="1">
    <source>
        <dbReference type="ARBA" id="ARBA00004245"/>
    </source>
</evidence>
<dbReference type="InterPro" id="IPR015154">
    <property type="entry name" value="EF-hand_dom_typ2"/>
</dbReference>
<keyword evidence="11" id="KW-0206">Cytoskeleton</keyword>
<dbReference type="Pfam" id="PF09069">
    <property type="entry name" value="EF-hand_3"/>
    <property type="match status" value="1"/>
</dbReference>
<dbReference type="GeneTree" id="ENSGT00940000153467"/>
<dbReference type="GO" id="GO:0099536">
    <property type="term" value="P:synaptic signaling"/>
    <property type="evidence" value="ECO:0007669"/>
    <property type="project" value="TreeGrafter"/>
</dbReference>
<evidence type="ECO:0000256" key="12">
    <source>
        <dbReference type="PROSITE-ProRule" id="PRU00228"/>
    </source>
</evidence>
<dbReference type="PROSITE" id="PS01357">
    <property type="entry name" value="ZF_ZZ_1"/>
    <property type="match status" value="1"/>
</dbReference>
<evidence type="ECO:0000256" key="11">
    <source>
        <dbReference type="ARBA" id="ARBA00023212"/>
    </source>
</evidence>
<dbReference type="PROSITE" id="PS01159">
    <property type="entry name" value="WW_DOMAIN_1"/>
    <property type="match status" value="1"/>
</dbReference>
<dbReference type="FunFam" id="3.30.60.90:FF:000001">
    <property type="entry name" value="Dystrophin isoform 2"/>
    <property type="match status" value="1"/>
</dbReference>
<feature type="compositionally biased region" description="Basic and acidic residues" evidence="13">
    <location>
        <begin position="796"/>
        <end position="809"/>
    </location>
</feature>
<keyword evidence="6 12" id="KW-0863">Zinc-finger</keyword>
<keyword evidence="4" id="KW-0963">Cytoplasm</keyword>
<dbReference type="Pfam" id="PF09068">
    <property type="entry name" value="EF-hand_2"/>
    <property type="match status" value="1"/>
</dbReference>
<proteinExistence type="predicted"/>
<dbReference type="SUPFAM" id="SSF47473">
    <property type="entry name" value="EF-hand"/>
    <property type="match status" value="2"/>
</dbReference>
<evidence type="ECO:0000313" key="16">
    <source>
        <dbReference type="Ensembl" id="ENSPKIP00000041623.1"/>
    </source>
</evidence>
<dbReference type="SMART" id="SM00456">
    <property type="entry name" value="WW"/>
    <property type="match status" value="1"/>
</dbReference>
<reference evidence="16" key="1">
    <citation type="submission" date="2025-08" db="UniProtKB">
        <authorList>
            <consortium name="Ensembl"/>
        </authorList>
    </citation>
    <scope>IDENTIFICATION</scope>
</reference>
<dbReference type="CDD" id="cd00201">
    <property type="entry name" value="WW"/>
    <property type="match status" value="1"/>
</dbReference>
<evidence type="ECO:0000313" key="17">
    <source>
        <dbReference type="Proteomes" id="UP000261540"/>
    </source>
</evidence>
<keyword evidence="8" id="KW-0106">Calcium</keyword>
<dbReference type="Proteomes" id="UP000261540">
    <property type="component" value="Unplaced"/>
</dbReference>
<evidence type="ECO:0000256" key="10">
    <source>
        <dbReference type="ARBA" id="ARBA00023203"/>
    </source>
</evidence>